<protein>
    <submittedName>
        <fullName evidence="1">Calcium ATPase</fullName>
    </submittedName>
</protein>
<name>A0ACD3B4S0_9AGAR</name>
<accession>A0ACD3B4S0</accession>
<sequence length="1091" mass="119665">MAPLHDEEKAASRSRPSNRSGIELARRQRSRSMERTNSMGLISGQVSPSAKLPTDFRTLSIHVHDTMDGRTDLDVKKNRDVTDLSELEWHSLPASEVCTRLQVSPKRGLDGQMASRRLSQHGKNVITPPPKRWWRKLFKYFFGGFGTLLLVGSIICFLAWKPLGEPAPQAPNLALAIVILIVILVQAIFNAWQDFSTSRVMSSIKSMLPADVLVTRDGNQIRIPASDLVLGDVVTISLGAKVPADVRLLEVSSDLRFDRSILTGESAPISGSVDTTDGNFMESRNIALQGTLCTSGSGIGVCVGLGDNTVFGRIAKSAARDRPGMTTLEVEILRFVLIIAGLAFVVAVFIAVLWGSWLRRDHPGFINVPTLLVDCVSVMIAFIPEGLPICVTLSLTVIAHGMYRANVLCKSLSTVESLGSVNIIASDKTGTLTQNKMTVSNIAIGDARYSSADAKDMAVKGGSEGQNIQILAAVSALCNDAIFDASTTDMPVELRQVNGDATDTGLLRFAENILPTAGLRTLWREVGKIAFNSKNKFAIKLFSTTNSDDAAPMPVSSSERFYNSDYLFLVKGAPDILSRRCSHYVDQSGQVIPFDSAALTYMQSIQEDFAGRGQRVLLLAKKIITGKELDEEIISDIGQLEEHLLTLNQGLTVVGLVALVDPPRHDTEETVRICRRAGIRFAMVTGDFATTATAIARQVGIVTTQPSELKHLSDLPHDKPLDQIAPYDETKEYDDPVRSLVLSGAEMITMTESQWKQTLAFDELVFARTSPQQKLQIVRSLQASGCTVAVTGDGVNDAPALKQADVGVAVAGGSEVAMEAADLILLNEFSSIVTGIKYGRLCFENLRKTILYLLPAGSFAELMPVLFNVLTGIPQALSSIQMIIICAATDVLPALSLVMEQPEADLLLRKPRDRKTDRLASWKLICHAYLFLGVLESLTSFIGAFFFGFKVQNGIGFSQLWLKYNGTDIDPASLSEFLNQAQSIYFFNLVVMQWFNLLATRTRRLSIFQQNPFTNPATRNLYLFPAMLAALAIGCFFSYVDFFQRVFGTRGVKAQYYFLPMAYGIGMLAMDELRKWWVRKYPKGLLAKVAW</sequence>
<keyword evidence="2" id="KW-1185">Reference proteome</keyword>
<evidence type="ECO:0000313" key="2">
    <source>
        <dbReference type="Proteomes" id="UP000308600"/>
    </source>
</evidence>
<gene>
    <name evidence="1" type="ORF">BDN72DRAFT_792098</name>
</gene>
<dbReference type="EMBL" id="ML208283">
    <property type="protein sequence ID" value="TFK72629.1"/>
    <property type="molecule type" value="Genomic_DNA"/>
</dbReference>
<organism evidence="1 2">
    <name type="scientific">Pluteus cervinus</name>
    <dbReference type="NCBI Taxonomy" id="181527"/>
    <lineage>
        <taxon>Eukaryota</taxon>
        <taxon>Fungi</taxon>
        <taxon>Dikarya</taxon>
        <taxon>Basidiomycota</taxon>
        <taxon>Agaricomycotina</taxon>
        <taxon>Agaricomycetes</taxon>
        <taxon>Agaricomycetidae</taxon>
        <taxon>Agaricales</taxon>
        <taxon>Pluteineae</taxon>
        <taxon>Pluteaceae</taxon>
        <taxon>Pluteus</taxon>
    </lineage>
</organism>
<reference evidence="1 2" key="1">
    <citation type="journal article" date="2019" name="Nat. Ecol. Evol.">
        <title>Megaphylogeny resolves global patterns of mushroom evolution.</title>
        <authorList>
            <person name="Varga T."/>
            <person name="Krizsan K."/>
            <person name="Foldi C."/>
            <person name="Dima B."/>
            <person name="Sanchez-Garcia M."/>
            <person name="Sanchez-Ramirez S."/>
            <person name="Szollosi G.J."/>
            <person name="Szarkandi J.G."/>
            <person name="Papp V."/>
            <person name="Albert L."/>
            <person name="Andreopoulos W."/>
            <person name="Angelini C."/>
            <person name="Antonin V."/>
            <person name="Barry K.W."/>
            <person name="Bougher N.L."/>
            <person name="Buchanan P."/>
            <person name="Buyck B."/>
            <person name="Bense V."/>
            <person name="Catcheside P."/>
            <person name="Chovatia M."/>
            <person name="Cooper J."/>
            <person name="Damon W."/>
            <person name="Desjardin D."/>
            <person name="Finy P."/>
            <person name="Geml J."/>
            <person name="Haridas S."/>
            <person name="Hughes K."/>
            <person name="Justo A."/>
            <person name="Karasinski D."/>
            <person name="Kautmanova I."/>
            <person name="Kiss B."/>
            <person name="Kocsube S."/>
            <person name="Kotiranta H."/>
            <person name="LaButti K.M."/>
            <person name="Lechner B.E."/>
            <person name="Liimatainen K."/>
            <person name="Lipzen A."/>
            <person name="Lukacs Z."/>
            <person name="Mihaltcheva S."/>
            <person name="Morgado L.N."/>
            <person name="Niskanen T."/>
            <person name="Noordeloos M.E."/>
            <person name="Ohm R.A."/>
            <person name="Ortiz-Santana B."/>
            <person name="Ovrebo C."/>
            <person name="Racz N."/>
            <person name="Riley R."/>
            <person name="Savchenko A."/>
            <person name="Shiryaev A."/>
            <person name="Soop K."/>
            <person name="Spirin V."/>
            <person name="Szebenyi C."/>
            <person name="Tomsovsky M."/>
            <person name="Tulloss R.E."/>
            <person name="Uehling J."/>
            <person name="Grigoriev I.V."/>
            <person name="Vagvolgyi C."/>
            <person name="Papp T."/>
            <person name="Martin F.M."/>
            <person name="Miettinen O."/>
            <person name="Hibbett D.S."/>
            <person name="Nagy L.G."/>
        </authorList>
    </citation>
    <scope>NUCLEOTIDE SEQUENCE [LARGE SCALE GENOMIC DNA]</scope>
    <source>
        <strain evidence="1 2">NL-1719</strain>
    </source>
</reference>
<evidence type="ECO:0000313" key="1">
    <source>
        <dbReference type="EMBL" id="TFK72629.1"/>
    </source>
</evidence>
<proteinExistence type="predicted"/>
<dbReference type="Proteomes" id="UP000308600">
    <property type="component" value="Unassembled WGS sequence"/>
</dbReference>